<comment type="function">
    <text evidence="5">Non-catalytic component of the TSC-TBC complex, a multiprotein complex that acts as a negative regulator of the canonical mTORC1 complex, an evolutionarily conserved central nutrient sensor that stimulates anabolic reactions and macromolecule biosynthesis to promote cellular biomass generation and growth. The TSC-TBC complex acts as a GTPase-activating protein (GAP) for the small GTPase RHEB, a direct activator of the protein kinase activity of mTORC1. In absence of nutrients, the TSC-TBC complex inhibits mTORC1, thereby preventing phosphorylation of ribosomal protein S6 kinase (RPS6KB1 and RPS6KB2) and EIF4EBP1 (4E-BP1) by the mTORC1 signaling. The TSC-TBC complex is inactivated in response to nutrients, relieving inhibition of mTORC1.</text>
</comment>
<dbReference type="Proteomes" id="UP000001064">
    <property type="component" value="Unassembled WGS sequence"/>
</dbReference>
<dbReference type="InterPro" id="IPR035969">
    <property type="entry name" value="Rab-GAP_TBC_sf"/>
</dbReference>
<gene>
    <name evidence="7" type="ORF">DICPUDRAFT_84142</name>
</gene>
<dbReference type="GO" id="GO:0005829">
    <property type="term" value="C:cytosol"/>
    <property type="evidence" value="ECO:0007669"/>
    <property type="project" value="UniProtKB-SubCell"/>
</dbReference>
<name>F1A1P9_DICPU</name>
<feature type="domain" description="Rab-GAP TBC" evidence="6">
    <location>
        <begin position="1"/>
        <end position="123"/>
    </location>
</feature>
<evidence type="ECO:0000256" key="3">
    <source>
        <dbReference type="ARBA" id="ARBA00015455"/>
    </source>
</evidence>
<keyword evidence="8" id="KW-1185">Reference proteome</keyword>
<reference evidence="8" key="1">
    <citation type="journal article" date="2011" name="Genome Biol.">
        <title>Comparative genomics of the social amoebae Dictyostelium discoideum and Dictyostelium purpureum.</title>
        <authorList>
            <consortium name="US DOE Joint Genome Institute (JGI-PGF)"/>
            <person name="Sucgang R."/>
            <person name="Kuo A."/>
            <person name="Tian X."/>
            <person name="Salerno W."/>
            <person name="Parikh A."/>
            <person name="Feasley C.L."/>
            <person name="Dalin E."/>
            <person name="Tu H."/>
            <person name="Huang E."/>
            <person name="Barry K."/>
            <person name="Lindquist E."/>
            <person name="Shapiro H."/>
            <person name="Bruce D."/>
            <person name="Schmutz J."/>
            <person name="Salamov A."/>
            <person name="Fey P."/>
            <person name="Gaudet P."/>
            <person name="Anjard C."/>
            <person name="Babu M.M."/>
            <person name="Basu S."/>
            <person name="Bushmanova Y."/>
            <person name="van der Wel H."/>
            <person name="Katoh-Kurasawa M."/>
            <person name="Dinh C."/>
            <person name="Coutinho P.M."/>
            <person name="Saito T."/>
            <person name="Elias M."/>
            <person name="Schaap P."/>
            <person name="Kay R.R."/>
            <person name="Henrissat B."/>
            <person name="Eichinger L."/>
            <person name="Rivero F."/>
            <person name="Putnam N.H."/>
            <person name="West C.M."/>
            <person name="Loomis W.F."/>
            <person name="Chisholm R.L."/>
            <person name="Shaulsky G."/>
            <person name="Strassmann J.E."/>
            <person name="Queller D.C."/>
            <person name="Kuspa A."/>
            <person name="Grigoriev I.V."/>
        </authorList>
    </citation>
    <scope>NUCLEOTIDE SEQUENCE [LARGE SCALE GENOMIC DNA]</scope>
    <source>
        <strain evidence="8">QSDP1</strain>
    </source>
</reference>
<sequence>NNKNNDNIDYKLQLQEYQIDESLRAIAEVFCYVCDNEADAFWCLNNFLNLPFKQYGHKEIGIYHQINNLSRLLEIHDRGLCNHFKNHKVLVEMFSGQWFKSYFTCLFPTSSMDRIWDRIIGVSLDYMAYISLAILQSKKPFILEKTNKNDILNYLLNIKDLNVDIILEKSVELFGVSAEVDPDE</sequence>
<dbReference type="InterPro" id="IPR039842">
    <property type="entry name" value="TBC1D7"/>
</dbReference>
<accession>F1A1P9</accession>
<evidence type="ECO:0000256" key="1">
    <source>
        <dbReference type="ARBA" id="ARBA00004514"/>
    </source>
</evidence>
<dbReference type="eggNOG" id="KOG4436">
    <property type="taxonomic scope" value="Eukaryota"/>
</dbReference>
<dbReference type="RefSeq" id="XP_003293593.1">
    <property type="nucleotide sequence ID" value="XM_003293545.1"/>
</dbReference>
<organism evidence="7 8">
    <name type="scientific">Dictyostelium purpureum</name>
    <name type="common">Slime mold</name>
    <dbReference type="NCBI Taxonomy" id="5786"/>
    <lineage>
        <taxon>Eukaryota</taxon>
        <taxon>Amoebozoa</taxon>
        <taxon>Evosea</taxon>
        <taxon>Eumycetozoa</taxon>
        <taxon>Dictyostelia</taxon>
        <taxon>Dictyosteliales</taxon>
        <taxon>Dictyosteliaceae</taxon>
        <taxon>Dictyostelium</taxon>
    </lineage>
</organism>
<evidence type="ECO:0000313" key="8">
    <source>
        <dbReference type="Proteomes" id="UP000001064"/>
    </source>
</evidence>
<evidence type="ECO:0000256" key="5">
    <source>
        <dbReference type="ARBA" id="ARBA00046045"/>
    </source>
</evidence>
<dbReference type="AlphaFoldDB" id="F1A1P9"/>
<dbReference type="PANTHER" id="PTHR13530:SF3">
    <property type="entry name" value="TBC1 DOMAIN FAMILY MEMBER 7"/>
    <property type="match status" value="1"/>
</dbReference>
<dbReference type="InParanoid" id="F1A1P9"/>
<dbReference type="Gene3D" id="1.10.472.80">
    <property type="entry name" value="Ypt/Rab-GAP domain of gyp1p, domain 3"/>
    <property type="match status" value="1"/>
</dbReference>
<proteinExistence type="predicted"/>
<evidence type="ECO:0000259" key="6">
    <source>
        <dbReference type="PROSITE" id="PS50086"/>
    </source>
</evidence>
<evidence type="ECO:0000313" key="7">
    <source>
        <dbReference type="EMBL" id="EGC29874.1"/>
    </source>
</evidence>
<dbReference type="PROSITE" id="PS50086">
    <property type="entry name" value="TBC_RABGAP"/>
    <property type="match status" value="1"/>
</dbReference>
<keyword evidence="4" id="KW-0458">Lysosome</keyword>
<dbReference type="FunFam" id="1.10.472.80:FF:000028">
    <property type="entry name" value="TBC1 domain family member 7"/>
    <property type="match status" value="1"/>
</dbReference>
<dbReference type="GO" id="GO:0005765">
    <property type="term" value="C:lysosomal membrane"/>
    <property type="evidence" value="ECO:0007669"/>
    <property type="project" value="UniProtKB-SubCell"/>
</dbReference>
<dbReference type="Pfam" id="PF00566">
    <property type="entry name" value="RabGAP-TBC"/>
    <property type="match status" value="1"/>
</dbReference>
<dbReference type="PANTHER" id="PTHR13530">
    <property type="entry name" value="TBC1 DOMAIN FAMILY MEMBER 7"/>
    <property type="match status" value="1"/>
</dbReference>
<evidence type="ECO:0000256" key="4">
    <source>
        <dbReference type="ARBA" id="ARBA00023228"/>
    </source>
</evidence>
<dbReference type="EMBL" id="GL871382">
    <property type="protein sequence ID" value="EGC29874.1"/>
    <property type="molecule type" value="Genomic_DNA"/>
</dbReference>
<dbReference type="OrthoDB" id="18718at2759"/>
<dbReference type="KEGG" id="dpp:DICPUDRAFT_84142"/>
<feature type="non-terminal residue" evidence="7">
    <location>
        <position position="1"/>
    </location>
</feature>
<protein>
    <recommendedName>
        <fullName evidence="3">TBC1 domain family member 7</fullName>
    </recommendedName>
</protein>
<dbReference type="SUPFAM" id="SSF47923">
    <property type="entry name" value="Ypt/Rab-GAP domain of gyp1p"/>
    <property type="match status" value="1"/>
</dbReference>
<comment type="subcellular location">
    <subcellularLocation>
        <location evidence="1">Cytoplasm</location>
        <location evidence="1">Cytosol</location>
    </subcellularLocation>
    <subcellularLocation>
        <location evidence="2">Lysosome membrane</location>
    </subcellularLocation>
</comment>
<dbReference type="InterPro" id="IPR000195">
    <property type="entry name" value="Rab-GAP-TBC_dom"/>
</dbReference>
<evidence type="ECO:0000256" key="2">
    <source>
        <dbReference type="ARBA" id="ARBA00004656"/>
    </source>
</evidence>
<dbReference type="VEuPathDB" id="AmoebaDB:DICPUDRAFT_84142"/>
<dbReference type="GeneID" id="10504917"/>